<dbReference type="PANTHER" id="PTHR28554:SF1">
    <property type="entry name" value="LARGE RIBOSOMAL SUBUNIT PROTEIN ML45"/>
    <property type="match status" value="1"/>
</dbReference>
<protein>
    <recommendedName>
        <fullName evidence="7">Large ribosomal subunit protein mL45</fullName>
    </recommendedName>
    <alternativeName>
        <fullName evidence="8">39S ribosomal protein L45, mitochondrial</fullName>
    </alternativeName>
</protein>
<dbReference type="InterPro" id="IPR051975">
    <property type="entry name" value="mtLSU_mL45"/>
</dbReference>
<dbReference type="InterPro" id="IPR032710">
    <property type="entry name" value="NTF2-like_dom_sf"/>
</dbReference>
<dbReference type="SUPFAM" id="SSF54427">
    <property type="entry name" value="NTF2-like"/>
    <property type="match status" value="1"/>
</dbReference>
<accession>K1QK51</accession>
<evidence type="ECO:0000256" key="3">
    <source>
        <dbReference type="ARBA" id="ARBA00022980"/>
    </source>
</evidence>
<dbReference type="GO" id="GO:0005739">
    <property type="term" value="C:mitochondrion"/>
    <property type="evidence" value="ECO:0007669"/>
    <property type="project" value="UniProtKB-SubCell"/>
</dbReference>
<sequence>MEKRFAFPNGMRVLNIGIKIQKMAANTILTFVHKGSYGRLATSAKLLQSRAVVYSYSKCHERSVFSSPHMPPNPTVKYKKERARKVMIQQYEKIEEKPDKYKVKQPTYTYTKSKEIGVTTIGDIINPHIPLESDAKYGLTKKEKVDAARKDVFNRISKIRFMRHIKKYDPTFNQKEFLAQAHHIYIQAHKCIERLRENDEELMDYVTQHVYGQMTKGMMDKTLHWEFVESVEQPKIVTAAGGAVVSKDNAFGQLTVRFHTLQKLAIYNRFGRLTYGDSEKPRYMLEYVVFEKHISDTEGKWRIAGKVTPEWKTKGFTFLHTWKDDKESPLEEEPEPYIIHRFNPEYPDEMTAREETTDEQTNIVSETNVSDSKETTSTV</sequence>
<dbReference type="AlphaFoldDB" id="K1QK51"/>
<evidence type="ECO:0000256" key="5">
    <source>
        <dbReference type="ARBA" id="ARBA00023274"/>
    </source>
</evidence>
<dbReference type="SMART" id="SM00978">
    <property type="entry name" value="Tim44"/>
    <property type="match status" value="1"/>
</dbReference>
<dbReference type="InParanoid" id="K1QK51"/>
<dbReference type="EMBL" id="JH816385">
    <property type="protein sequence ID" value="EKC34193.1"/>
    <property type="molecule type" value="Genomic_DNA"/>
</dbReference>
<organism evidence="11">
    <name type="scientific">Magallana gigas</name>
    <name type="common">Pacific oyster</name>
    <name type="synonym">Crassostrea gigas</name>
    <dbReference type="NCBI Taxonomy" id="29159"/>
    <lineage>
        <taxon>Eukaryota</taxon>
        <taxon>Metazoa</taxon>
        <taxon>Spiralia</taxon>
        <taxon>Lophotrochozoa</taxon>
        <taxon>Mollusca</taxon>
        <taxon>Bivalvia</taxon>
        <taxon>Autobranchia</taxon>
        <taxon>Pteriomorphia</taxon>
        <taxon>Ostreida</taxon>
        <taxon>Ostreoidea</taxon>
        <taxon>Ostreidae</taxon>
        <taxon>Magallana</taxon>
    </lineage>
</organism>
<evidence type="ECO:0000259" key="10">
    <source>
        <dbReference type="SMART" id="SM00978"/>
    </source>
</evidence>
<dbReference type="HOGENOM" id="CLU_730080_0_0_1"/>
<evidence type="ECO:0000256" key="9">
    <source>
        <dbReference type="SAM" id="MobiDB-lite"/>
    </source>
</evidence>
<name>K1QK51_MAGGI</name>
<evidence type="ECO:0000256" key="8">
    <source>
        <dbReference type="ARBA" id="ARBA00043031"/>
    </source>
</evidence>
<dbReference type="FunCoup" id="K1QK51">
    <property type="interactions" value="1101"/>
</dbReference>
<proteinExistence type="inferred from homology"/>
<gene>
    <name evidence="11" type="ORF">CGI_10018433</name>
</gene>
<dbReference type="GO" id="GO:0005840">
    <property type="term" value="C:ribosome"/>
    <property type="evidence" value="ECO:0007669"/>
    <property type="project" value="UniProtKB-KW"/>
</dbReference>
<feature type="compositionally biased region" description="Polar residues" evidence="9">
    <location>
        <begin position="359"/>
        <end position="379"/>
    </location>
</feature>
<evidence type="ECO:0000256" key="7">
    <source>
        <dbReference type="ARBA" id="ARBA00039448"/>
    </source>
</evidence>
<reference evidence="11" key="1">
    <citation type="journal article" date="2012" name="Nature">
        <title>The oyster genome reveals stress adaptation and complexity of shell formation.</title>
        <authorList>
            <person name="Zhang G."/>
            <person name="Fang X."/>
            <person name="Guo X."/>
            <person name="Li L."/>
            <person name="Luo R."/>
            <person name="Xu F."/>
            <person name="Yang P."/>
            <person name="Zhang L."/>
            <person name="Wang X."/>
            <person name="Qi H."/>
            <person name="Xiong Z."/>
            <person name="Que H."/>
            <person name="Xie Y."/>
            <person name="Holland P.W."/>
            <person name="Paps J."/>
            <person name="Zhu Y."/>
            <person name="Wu F."/>
            <person name="Chen Y."/>
            <person name="Wang J."/>
            <person name="Peng C."/>
            <person name="Meng J."/>
            <person name="Yang L."/>
            <person name="Liu J."/>
            <person name="Wen B."/>
            <person name="Zhang N."/>
            <person name="Huang Z."/>
            <person name="Zhu Q."/>
            <person name="Feng Y."/>
            <person name="Mount A."/>
            <person name="Hedgecock D."/>
            <person name="Xu Z."/>
            <person name="Liu Y."/>
            <person name="Domazet-Loso T."/>
            <person name="Du Y."/>
            <person name="Sun X."/>
            <person name="Zhang S."/>
            <person name="Liu B."/>
            <person name="Cheng P."/>
            <person name="Jiang X."/>
            <person name="Li J."/>
            <person name="Fan D."/>
            <person name="Wang W."/>
            <person name="Fu W."/>
            <person name="Wang T."/>
            <person name="Wang B."/>
            <person name="Zhang J."/>
            <person name="Peng Z."/>
            <person name="Li Y."/>
            <person name="Li N."/>
            <person name="Wang J."/>
            <person name="Chen M."/>
            <person name="He Y."/>
            <person name="Tan F."/>
            <person name="Song X."/>
            <person name="Zheng Q."/>
            <person name="Huang R."/>
            <person name="Yang H."/>
            <person name="Du X."/>
            <person name="Chen L."/>
            <person name="Yang M."/>
            <person name="Gaffney P.M."/>
            <person name="Wang S."/>
            <person name="Luo L."/>
            <person name="She Z."/>
            <person name="Ming Y."/>
            <person name="Huang W."/>
            <person name="Zhang S."/>
            <person name="Huang B."/>
            <person name="Zhang Y."/>
            <person name="Qu T."/>
            <person name="Ni P."/>
            <person name="Miao G."/>
            <person name="Wang J."/>
            <person name="Wang Q."/>
            <person name="Steinberg C.E."/>
            <person name="Wang H."/>
            <person name="Li N."/>
            <person name="Qian L."/>
            <person name="Zhang G."/>
            <person name="Li Y."/>
            <person name="Yang H."/>
            <person name="Liu X."/>
            <person name="Wang J."/>
            <person name="Yin Y."/>
            <person name="Wang J."/>
        </authorList>
    </citation>
    <scope>NUCLEOTIDE SEQUENCE [LARGE SCALE GENOMIC DNA]</scope>
    <source>
        <strain evidence="11">05x7-T-G4-1.051#20</strain>
    </source>
</reference>
<keyword evidence="3 11" id="KW-0689">Ribosomal protein</keyword>
<evidence type="ECO:0000256" key="4">
    <source>
        <dbReference type="ARBA" id="ARBA00023128"/>
    </source>
</evidence>
<evidence type="ECO:0000256" key="1">
    <source>
        <dbReference type="ARBA" id="ARBA00004173"/>
    </source>
</evidence>
<evidence type="ECO:0000256" key="6">
    <source>
        <dbReference type="ARBA" id="ARBA00038073"/>
    </source>
</evidence>
<comment type="subcellular location">
    <subcellularLocation>
        <location evidence="1">Mitochondrion</location>
    </subcellularLocation>
</comment>
<keyword evidence="4" id="KW-0496">Mitochondrion</keyword>
<evidence type="ECO:0000313" key="11">
    <source>
        <dbReference type="EMBL" id="EKC34193.1"/>
    </source>
</evidence>
<comment type="similarity">
    <text evidence="6">Belongs to the mitochondrion-specific ribosomal protein mL45 family.</text>
</comment>
<keyword evidence="5" id="KW-0687">Ribonucleoprotein</keyword>
<dbReference type="Gene3D" id="3.10.450.240">
    <property type="match status" value="1"/>
</dbReference>
<evidence type="ECO:0000256" key="2">
    <source>
        <dbReference type="ARBA" id="ARBA00022946"/>
    </source>
</evidence>
<dbReference type="InterPro" id="IPR007379">
    <property type="entry name" value="Tim44-like_dom"/>
</dbReference>
<feature type="domain" description="Tim44-like" evidence="10">
    <location>
        <begin position="159"/>
        <end position="308"/>
    </location>
</feature>
<dbReference type="Pfam" id="PF04280">
    <property type="entry name" value="Tim44"/>
    <property type="match status" value="1"/>
</dbReference>
<keyword evidence="2" id="KW-0809">Transit peptide</keyword>
<dbReference type="PANTHER" id="PTHR28554">
    <property type="entry name" value="39S RIBOSOMAL PROTEIN L45, MITOCHONDRIAL"/>
    <property type="match status" value="1"/>
</dbReference>
<feature type="region of interest" description="Disordered" evidence="9">
    <location>
        <begin position="344"/>
        <end position="379"/>
    </location>
</feature>
<dbReference type="GO" id="GO:1990904">
    <property type="term" value="C:ribonucleoprotein complex"/>
    <property type="evidence" value="ECO:0007669"/>
    <property type="project" value="UniProtKB-KW"/>
</dbReference>